<dbReference type="Gene3D" id="1.10.10.60">
    <property type="entry name" value="Homeodomain-like"/>
    <property type="match status" value="1"/>
</dbReference>
<dbReference type="PROSITE" id="PS00041">
    <property type="entry name" value="HTH_ARAC_FAMILY_1"/>
    <property type="match status" value="1"/>
</dbReference>
<dbReference type="Pfam" id="PF12833">
    <property type="entry name" value="HTH_18"/>
    <property type="match status" value="1"/>
</dbReference>
<reference evidence="5 6" key="1">
    <citation type="journal article" date="2024" name="Dis. Aquat. Organ.">
        <title>Francisella sciaenopsi sp. nov. isolated from diseased red drum Sciaenops ocellatus in Florida, USA.</title>
        <authorList>
            <person name="Kawahara M."/>
            <person name="Cody T.T."/>
            <person name="Yanong R.P.E."/>
            <person name="Henderson E."/>
            <person name="Yazdi Z."/>
            <person name="Soto E."/>
        </authorList>
    </citation>
    <scope>NUCLEOTIDE SEQUENCE [LARGE SCALE GENOMIC DNA]</scope>
    <source>
        <strain evidence="5 6">R22-20-7</strain>
    </source>
</reference>
<evidence type="ECO:0000256" key="1">
    <source>
        <dbReference type="ARBA" id="ARBA00023015"/>
    </source>
</evidence>
<dbReference type="EMBL" id="BTHG01000007">
    <property type="protein sequence ID" value="GMN90190.1"/>
    <property type="molecule type" value="Genomic_DNA"/>
</dbReference>
<dbReference type="InterPro" id="IPR011051">
    <property type="entry name" value="RmlC_Cupin_sf"/>
</dbReference>
<dbReference type="InterPro" id="IPR020449">
    <property type="entry name" value="Tscrpt_reg_AraC-type_HTH"/>
</dbReference>
<feature type="domain" description="HTH araC/xylS-type" evidence="4">
    <location>
        <begin position="166"/>
        <end position="266"/>
    </location>
</feature>
<accession>A0ABQ6PGY7</accession>
<protein>
    <submittedName>
        <fullName evidence="5">Helix-turn-helix transcriptional regulator</fullName>
    </submittedName>
</protein>
<gene>
    <name evidence="5" type="ORF">fsci_16780</name>
</gene>
<evidence type="ECO:0000256" key="2">
    <source>
        <dbReference type="ARBA" id="ARBA00023125"/>
    </source>
</evidence>
<evidence type="ECO:0000259" key="4">
    <source>
        <dbReference type="PROSITE" id="PS01124"/>
    </source>
</evidence>
<dbReference type="PRINTS" id="PR00032">
    <property type="entry name" value="HTHARAC"/>
</dbReference>
<dbReference type="Proteomes" id="UP001628164">
    <property type="component" value="Unassembled WGS sequence"/>
</dbReference>
<dbReference type="PANTHER" id="PTHR11019:SF159">
    <property type="entry name" value="TRANSCRIPTIONAL REGULATOR-RELATED"/>
    <property type="match status" value="1"/>
</dbReference>
<dbReference type="SUPFAM" id="SSF51182">
    <property type="entry name" value="RmlC-like cupins"/>
    <property type="match status" value="1"/>
</dbReference>
<dbReference type="CDD" id="cd06124">
    <property type="entry name" value="cupin_NimR-like_N"/>
    <property type="match status" value="1"/>
</dbReference>
<keyword evidence="1" id="KW-0805">Transcription regulation</keyword>
<keyword evidence="3" id="KW-0804">Transcription</keyword>
<organism evidence="5 6">
    <name type="scientific">Francisella sciaenopsi</name>
    <dbReference type="NCBI Taxonomy" id="3055034"/>
    <lineage>
        <taxon>Bacteria</taxon>
        <taxon>Pseudomonadati</taxon>
        <taxon>Pseudomonadota</taxon>
        <taxon>Gammaproteobacteria</taxon>
        <taxon>Thiotrichales</taxon>
        <taxon>Francisellaceae</taxon>
        <taxon>Francisella</taxon>
    </lineage>
</organism>
<dbReference type="SMART" id="SM00342">
    <property type="entry name" value="HTH_ARAC"/>
    <property type="match status" value="1"/>
</dbReference>
<comment type="caution">
    <text evidence="5">The sequence shown here is derived from an EMBL/GenBank/DDBJ whole genome shotgun (WGS) entry which is preliminary data.</text>
</comment>
<dbReference type="SUPFAM" id="SSF46689">
    <property type="entry name" value="Homeodomain-like"/>
    <property type="match status" value="2"/>
</dbReference>
<name>A0ABQ6PGY7_9GAMM</name>
<keyword evidence="2" id="KW-0238">DNA-binding</keyword>
<dbReference type="RefSeq" id="WP_407877902.1">
    <property type="nucleotide sequence ID" value="NZ_BTHG01000007.1"/>
</dbReference>
<evidence type="ECO:0000313" key="6">
    <source>
        <dbReference type="Proteomes" id="UP001628164"/>
    </source>
</evidence>
<evidence type="ECO:0000256" key="3">
    <source>
        <dbReference type="ARBA" id="ARBA00023163"/>
    </source>
</evidence>
<dbReference type="InterPro" id="IPR009057">
    <property type="entry name" value="Homeodomain-like_sf"/>
</dbReference>
<sequence>MMKNGQNDLGEDINFCGEWRNGPSIVAIKADNSQYETQTVRWYKPYRGQIVCIETGVIHVMTEYGSWILPSNRAAWIPPNMPFRIRTNGLVRGWTVFILPELCEGLSKTPCVIHISEVLRALSLRATEWDRRDSLTIEQESIASIICNEIIMAPEESLHMPMPKTQRVIKVANAIMDSPSIDKSLEEWASFGAMSPRTLRRAFLSETGLTFSRWRQQAQLAKGLDMLAQDISVSEISDYLGYASPSNFIAMFRRAFGETPKQYFSNKKIKIKRYYKN</sequence>
<keyword evidence="6" id="KW-1185">Reference proteome</keyword>
<evidence type="ECO:0000313" key="5">
    <source>
        <dbReference type="EMBL" id="GMN90190.1"/>
    </source>
</evidence>
<proteinExistence type="predicted"/>
<dbReference type="PANTHER" id="PTHR11019">
    <property type="entry name" value="HTH-TYPE TRANSCRIPTIONAL REGULATOR NIMR"/>
    <property type="match status" value="1"/>
</dbReference>
<dbReference type="PROSITE" id="PS01124">
    <property type="entry name" value="HTH_ARAC_FAMILY_2"/>
    <property type="match status" value="1"/>
</dbReference>
<dbReference type="InterPro" id="IPR018060">
    <property type="entry name" value="HTH_AraC"/>
</dbReference>
<dbReference type="InterPro" id="IPR018062">
    <property type="entry name" value="HTH_AraC-typ_CS"/>
</dbReference>